<sequence length="270" mass="30794">MNDSKITDYLNRIKVNDFTPGLAGLTKLQERHLENIPFENLDIPAGRRITLDHDHLFNKIVQKNRGGYCFELNTLYAELLKSLGFTPKPVLARVWLSNPKKLPPRNHLAYLVELDGRTYLTDVGFGGLVTRVPLDINVSVPVSDKDGLVRIAPVAGQQFMVQRKTKKGWASQYSFENVEVSEEDIEIANYYMSTNPRSHFCRHLFVGKLTQDGRIGLFNNKLSFRKGIKKITTKRIDFGEDWLAAVRNEFSLNPDFSGKELTALFYTDPD</sequence>
<reference evidence="3 4" key="1">
    <citation type="submission" date="2020-03" db="EMBL/GenBank/DDBJ databases">
        <title>Genomic Encyclopedia of Type Strains, Phase IV (KMG-IV): sequencing the most valuable type-strain genomes for metagenomic binning, comparative biology and taxonomic classification.</title>
        <authorList>
            <person name="Goeker M."/>
        </authorList>
    </citation>
    <scope>NUCLEOTIDE SEQUENCE [LARGE SCALE GENOMIC DNA]</scope>
    <source>
        <strain evidence="3 4">DSM 105096</strain>
    </source>
</reference>
<protein>
    <submittedName>
        <fullName evidence="3">N-hydroxyarylamine O-acetyltransferase</fullName>
        <ecNumber evidence="3">2.3.1.118</ecNumber>
    </submittedName>
</protein>
<evidence type="ECO:0000313" key="4">
    <source>
        <dbReference type="Proteomes" id="UP000770785"/>
    </source>
</evidence>
<dbReference type="EC" id="2.3.1.118" evidence="3"/>
<keyword evidence="4" id="KW-1185">Reference proteome</keyword>
<dbReference type="InterPro" id="IPR001447">
    <property type="entry name" value="Arylamine_N-AcTrfase"/>
</dbReference>
<dbReference type="PANTHER" id="PTHR11786:SF0">
    <property type="entry name" value="ARYLAMINE N-ACETYLTRANSFERASE 4-RELATED"/>
    <property type="match status" value="1"/>
</dbReference>
<gene>
    <name evidence="3" type="ORF">GGR27_001122</name>
</gene>
<dbReference type="GO" id="GO:0046990">
    <property type="term" value="F:N-hydroxyarylamine O-acetyltransferase activity"/>
    <property type="evidence" value="ECO:0007669"/>
    <property type="project" value="UniProtKB-EC"/>
</dbReference>
<comment type="caution">
    <text evidence="3">The sequence shown here is derived from an EMBL/GenBank/DDBJ whole genome shotgun (WGS) entry which is preliminary data.</text>
</comment>
<keyword evidence="3" id="KW-0808">Transferase</keyword>
<dbReference type="Gene3D" id="3.30.2140.20">
    <property type="match status" value="1"/>
</dbReference>
<organism evidence="3 4">
    <name type="scientific">Neolewinella antarctica</name>
    <dbReference type="NCBI Taxonomy" id="442734"/>
    <lineage>
        <taxon>Bacteria</taxon>
        <taxon>Pseudomonadati</taxon>
        <taxon>Bacteroidota</taxon>
        <taxon>Saprospiria</taxon>
        <taxon>Saprospirales</taxon>
        <taxon>Lewinellaceae</taxon>
        <taxon>Neolewinella</taxon>
    </lineage>
</organism>
<dbReference type="EMBL" id="JAATJH010000002">
    <property type="protein sequence ID" value="NJC25623.1"/>
    <property type="molecule type" value="Genomic_DNA"/>
</dbReference>
<dbReference type="InterPro" id="IPR038765">
    <property type="entry name" value="Papain-like_cys_pep_sf"/>
</dbReference>
<dbReference type="SUPFAM" id="SSF54001">
    <property type="entry name" value="Cysteine proteinases"/>
    <property type="match status" value="1"/>
</dbReference>
<keyword evidence="3" id="KW-0012">Acyltransferase</keyword>
<name>A0ABX0X9W9_9BACT</name>
<evidence type="ECO:0000313" key="3">
    <source>
        <dbReference type="EMBL" id="NJC25623.1"/>
    </source>
</evidence>
<dbReference type="Proteomes" id="UP000770785">
    <property type="component" value="Unassembled WGS sequence"/>
</dbReference>
<evidence type="ECO:0000256" key="1">
    <source>
        <dbReference type="ARBA" id="ARBA00006547"/>
    </source>
</evidence>
<evidence type="ECO:0000256" key="2">
    <source>
        <dbReference type="RuleBase" id="RU003452"/>
    </source>
</evidence>
<dbReference type="PANTHER" id="PTHR11786">
    <property type="entry name" value="N-HYDROXYARYLAMINE O-ACETYLTRANSFERASE"/>
    <property type="match status" value="1"/>
</dbReference>
<accession>A0ABX0X9W9</accession>
<dbReference type="RefSeq" id="WP_168036420.1">
    <property type="nucleotide sequence ID" value="NZ_JAATJH010000002.1"/>
</dbReference>
<proteinExistence type="inferred from homology"/>
<dbReference type="PRINTS" id="PR01543">
    <property type="entry name" value="ANATRNSFRASE"/>
</dbReference>
<dbReference type="InterPro" id="IPR053710">
    <property type="entry name" value="Arylamine_NAT_domain_sf"/>
</dbReference>
<comment type="similarity">
    <text evidence="1 2">Belongs to the arylamine N-acetyltransferase family.</text>
</comment>
<dbReference type="Pfam" id="PF00797">
    <property type="entry name" value="Acetyltransf_2"/>
    <property type="match status" value="1"/>
</dbReference>